<reference evidence="2 3" key="1">
    <citation type="submission" date="2019-04" db="EMBL/GenBank/DDBJ databases">
        <title>Genome sequence of Bacillus hwajinpoensis strain Y2.</title>
        <authorList>
            <person name="Fair J.L."/>
            <person name="Maclea K.S."/>
        </authorList>
    </citation>
    <scope>NUCLEOTIDE SEQUENCE [LARGE SCALE GENOMIC DNA]</scope>
    <source>
        <strain evidence="2 3">Y2</strain>
    </source>
</reference>
<feature type="transmembrane region" description="Helical" evidence="1">
    <location>
        <begin position="611"/>
        <end position="629"/>
    </location>
</feature>
<feature type="transmembrane region" description="Helical" evidence="1">
    <location>
        <begin position="312"/>
        <end position="330"/>
    </location>
</feature>
<feature type="transmembrane region" description="Helical" evidence="1">
    <location>
        <begin position="813"/>
        <end position="831"/>
    </location>
</feature>
<dbReference type="Proteomes" id="UP000310541">
    <property type="component" value="Unassembled WGS sequence"/>
</dbReference>
<feature type="transmembrane region" description="Helical" evidence="1">
    <location>
        <begin position="523"/>
        <end position="546"/>
    </location>
</feature>
<keyword evidence="1" id="KW-1133">Transmembrane helix</keyword>
<feature type="transmembrane region" description="Helical" evidence="1">
    <location>
        <begin position="588"/>
        <end position="605"/>
    </location>
</feature>
<feature type="transmembrane region" description="Helical" evidence="1">
    <location>
        <begin position="862"/>
        <end position="880"/>
    </location>
</feature>
<feature type="transmembrane region" description="Helical" evidence="1">
    <location>
        <begin position="739"/>
        <end position="757"/>
    </location>
</feature>
<feature type="transmembrane region" description="Helical" evidence="1">
    <location>
        <begin position="417"/>
        <end position="438"/>
    </location>
</feature>
<feature type="transmembrane region" description="Helical" evidence="1">
    <location>
        <begin position="1031"/>
        <end position="1048"/>
    </location>
</feature>
<feature type="transmembrane region" description="Helical" evidence="1">
    <location>
        <begin position="499"/>
        <end position="516"/>
    </location>
</feature>
<feature type="transmembrane region" description="Helical" evidence="1">
    <location>
        <begin position="763"/>
        <end position="783"/>
    </location>
</feature>
<feature type="transmembrane region" description="Helical" evidence="1">
    <location>
        <begin position="688"/>
        <end position="706"/>
    </location>
</feature>
<feature type="transmembrane region" description="Helical" evidence="1">
    <location>
        <begin position="661"/>
        <end position="679"/>
    </location>
</feature>
<feature type="transmembrane region" description="Helical" evidence="1">
    <location>
        <begin position="230"/>
        <end position="249"/>
    </location>
</feature>
<feature type="transmembrane region" description="Helical" evidence="1">
    <location>
        <begin position="113"/>
        <end position="132"/>
    </location>
</feature>
<accession>A0A4U1MK46</accession>
<dbReference type="OrthoDB" id="1815069at2"/>
<name>A0A4U1MK46_9BACL</name>
<dbReference type="EMBL" id="SWFM01000002">
    <property type="protein sequence ID" value="TKD70945.1"/>
    <property type="molecule type" value="Genomic_DNA"/>
</dbReference>
<feature type="transmembrane region" description="Helical" evidence="1">
    <location>
        <begin position="170"/>
        <end position="193"/>
    </location>
</feature>
<evidence type="ECO:0000313" key="2">
    <source>
        <dbReference type="EMBL" id="TKD70945.1"/>
    </source>
</evidence>
<dbReference type="AlphaFoldDB" id="A0A4U1MK46"/>
<evidence type="ECO:0000313" key="3">
    <source>
        <dbReference type="Proteomes" id="UP000310541"/>
    </source>
</evidence>
<feature type="transmembrane region" description="Helical" evidence="1">
    <location>
        <begin position="476"/>
        <end position="493"/>
    </location>
</feature>
<feature type="transmembrane region" description="Helical" evidence="1">
    <location>
        <begin position="1078"/>
        <end position="1096"/>
    </location>
</feature>
<sequence>MNERERENVFQDELKRLRLHDYIKGETYELVSSAYQRMLDTFEDNQKELEIKQTPQLQPKPITKPRPVKEKKVKLPQELRDRNLTWILIIGVVFLLLGALVLATSTWDVMTSAMKTALIGGVSAVFFGISWLSGHKLKIEKTAFAFLILGSLFLPIVVLSAGYFQLFGEWLSVTGAGNDVLGLIGVIICLPLYTFHALRQKSRLFVWFSFVTLSIGAAFFINLFNPTVDVFYLGIVMFNGLLLLAYAKAKNVQNLALFSKELPIYAQGNLVLSTLLLLFFFESEVFYSFNVILTAVLYLSMIYIGKQKEYHFVFTALLVYGIYQLIEHSILGSIDVMLYALVGFIFIGLQAVGPFENPYFKKAFQLTSALVSLCAFVFISYKGLVLRYDDPSWLLVLGYFIISLNYLYLANISRYRMFGFLSPVFLAAAGLYLMSLVYEDPSSTTIILHQFLTGLILYSAGFYWNKWRYTIRIQTGSLFVSFGPMGFALLLGLITETWWLDSVMLFVLGIIYLTIYQKGKWLWLRYAGAVLSPIAWTLALLVLYFLFTKAHGYDGYGFPLHTGITACVIIALNYLWKKKGKKLLEDTTFWTGVSVYGISLLMLVVTPVNELFVRTSLLVGAIGVLYLVLKRTNELTLWYLISSFTLGAYISAAEAFQIQGVFQWIIGSILLILIADTLAKKNSFAQRAFFYLAHLYLPISLLYTVSELGDEPILYGIALVIYLYTILTRTTEWKIRTSLYAGFTILPFLYISIVSSFNLNGNALTYTGFASSLVMFALWFSLGDKWKERIKWYAVPFSVFGLVPFTTDFIDMPILPFVLGASYAVLLLYVMHKSGWHLFSIVPLLFVVLFILSLPFETMEVVTVVRVLSATTLLVAGLLIHRTLYSFQSKNILENHLDWYSVTALLTVLTLYQKGAPLPLWTDELPALLICVLFALQVRRVSVGIASRIAKSLTAATLLIPYYTLLNHVEINHYIITEVYILPWLGLTIYLSKSTWSKEKRMMMLIEWGVLTILASILVADALISNTIYDAIIAGGLSLASVLAGFLYRIKSYFIIGCSVLLLNVFVQTRPYWGNMPWWAYLLIAGSTLIAVASFYEWQKQNRDDEGNTLLQLKKQQLMDKWKEWR</sequence>
<feature type="transmembrane region" description="Helical" evidence="1">
    <location>
        <begin position="636"/>
        <end position="655"/>
    </location>
</feature>
<comment type="caution">
    <text evidence="2">The sequence shown here is derived from an EMBL/GenBank/DDBJ whole genome shotgun (WGS) entry which is preliminary data.</text>
</comment>
<protein>
    <recommendedName>
        <fullName evidence="4">DUF2157 domain-containing protein</fullName>
    </recommendedName>
</protein>
<proteinExistence type="predicted"/>
<feature type="transmembrane region" description="Helical" evidence="1">
    <location>
        <begin position="363"/>
        <end position="381"/>
    </location>
</feature>
<gene>
    <name evidence="2" type="ORF">FBF83_10080</name>
</gene>
<organism evidence="2 3">
    <name type="scientific">Guptibacillus hwajinpoensis</name>
    <dbReference type="NCBI Taxonomy" id="208199"/>
    <lineage>
        <taxon>Bacteria</taxon>
        <taxon>Bacillati</taxon>
        <taxon>Bacillota</taxon>
        <taxon>Bacilli</taxon>
        <taxon>Bacillales</taxon>
        <taxon>Guptibacillaceae</taxon>
        <taxon>Guptibacillus</taxon>
    </lineage>
</organism>
<keyword evidence="1" id="KW-0812">Transmembrane</keyword>
<feature type="transmembrane region" description="Helical" evidence="1">
    <location>
        <begin position="336"/>
        <end position="356"/>
    </location>
</feature>
<feature type="transmembrane region" description="Helical" evidence="1">
    <location>
        <begin position="261"/>
        <end position="281"/>
    </location>
</feature>
<feature type="transmembrane region" description="Helical" evidence="1">
    <location>
        <begin position="558"/>
        <end position="576"/>
    </location>
</feature>
<feature type="transmembrane region" description="Helical" evidence="1">
    <location>
        <begin position="205"/>
        <end position="224"/>
    </location>
</feature>
<feature type="transmembrane region" description="Helical" evidence="1">
    <location>
        <begin position="444"/>
        <end position="464"/>
    </location>
</feature>
<feature type="transmembrane region" description="Helical" evidence="1">
    <location>
        <begin position="971"/>
        <end position="992"/>
    </location>
</feature>
<evidence type="ECO:0008006" key="4">
    <source>
        <dbReference type="Google" id="ProtNLM"/>
    </source>
</evidence>
<feature type="transmembrane region" description="Helical" evidence="1">
    <location>
        <begin position="790"/>
        <end position="807"/>
    </location>
</feature>
<feature type="transmembrane region" description="Helical" evidence="1">
    <location>
        <begin position="144"/>
        <end position="164"/>
    </location>
</feature>
<dbReference type="RefSeq" id="WP_136947019.1">
    <property type="nucleotide sequence ID" value="NZ_SWFM01000002.1"/>
</dbReference>
<evidence type="ECO:0000256" key="1">
    <source>
        <dbReference type="SAM" id="Phobius"/>
    </source>
</evidence>
<feature type="transmembrane region" description="Helical" evidence="1">
    <location>
        <begin position="84"/>
        <end position="107"/>
    </location>
</feature>
<keyword evidence="1" id="KW-0472">Membrane</keyword>
<feature type="transmembrane region" description="Helical" evidence="1">
    <location>
        <begin position="838"/>
        <end position="856"/>
    </location>
</feature>
<feature type="transmembrane region" description="Helical" evidence="1">
    <location>
        <begin position="1004"/>
        <end position="1025"/>
    </location>
</feature>
<feature type="transmembrane region" description="Helical" evidence="1">
    <location>
        <begin position="948"/>
        <end position="965"/>
    </location>
</feature>
<feature type="transmembrane region" description="Helical" evidence="1">
    <location>
        <begin position="712"/>
        <end position="727"/>
    </location>
</feature>
<feature type="transmembrane region" description="Helical" evidence="1">
    <location>
        <begin position="393"/>
        <end position="410"/>
    </location>
</feature>
<feature type="transmembrane region" description="Helical" evidence="1">
    <location>
        <begin position="287"/>
        <end position="305"/>
    </location>
</feature>
<feature type="transmembrane region" description="Helical" evidence="1">
    <location>
        <begin position="1053"/>
        <end position="1072"/>
    </location>
</feature>